<evidence type="ECO:0000313" key="2">
    <source>
        <dbReference type="Proteomes" id="UP001203665"/>
    </source>
</evidence>
<accession>A0ABT0XKG0</accession>
<dbReference type="EMBL" id="JAMQJY010000001">
    <property type="protein sequence ID" value="MCM2676381.1"/>
    <property type="molecule type" value="Genomic_DNA"/>
</dbReference>
<comment type="caution">
    <text evidence="1">The sequence shown here is derived from an EMBL/GenBank/DDBJ whole genome shotgun (WGS) entry which is preliminary data.</text>
</comment>
<evidence type="ECO:0000313" key="1">
    <source>
        <dbReference type="EMBL" id="MCM2676381.1"/>
    </source>
</evidence>
<reference evidence="1" key="1">
    <citation type="submission" date="2022-06" db="EMBL/GenBank/DDBJ databases">
        <title>Alkalicoccobacillus porphyridii sp. nov., isolated from a marine red alga, Porphyridium purpureum and reclassification of Shouchella plakortidis and Shouchella gibsonii as Alkalicoccobacillus plakortidis comb. nov. and Alkalicoccobacillus gibsonii comb. nov.</title>
        <authorList>
            <person name="Kim K.H."/>
            <person name="Lee J.K."/>
            <person name="Han D.M."/>
            <person name="Baek J.H."/>
            <person name="Jeon C.O."/>
        </authorList>
    </citation>
    <scope>NUCLEOTIDE SEQUENCE</scope>
    <source>
        <strain evidence="1">DSM 19153</strain>
    </source>
</reference>
<proteinExistence type="predicted"/>
<protein>
    <submittedName>
        <fullName evidence="1">Uncharacterized protein</fullName>
    </submittedName>
</protein>
<name>A0ABT0XKG0_9BACI</name>
<dbReference type="RefSeq" id="WP_251608443.1">
    <property type="nucleotide sequence ID" value="NZ_JAMQJY010000001.1"/>
</dbReference>
<keyword evidence="2" id="KW-1185">Reference proteome</keyword>
<dbReference type="Proteomes" id="UP001203665">
    <property type="component" value="Unassembled WGS sequence"/>
</dbReference>
<organism evidence="1 2">
    <name type="scientific">Alkalicoccobacillus plakortidis</name>
    <dbReference type="NCBI Taxonomy" id="444060"/>
    <lineage>
        <taxon>Bacteria</taxon>
        <taxon>Bacillati</taxon>
        <taxon>Bacillota</taxon>
        <taxon>Bacilli</taxon>
        <taxon>Bacillales</taxon>
        <taxon>Bacillaceae</taxon>
        <taxon>Alkalicoccobacillus</taxon>
    </lineage>
</organism>
<gene>
    <name evidence="1" type="ORF">NDM98_13370</name>
</gene>
<sequence length="185" mass="21088">MNSISNEQIVSKIKQIESEIADEMVTFEFSSAVGLLFESMYKNDEPKSSNESTGTDETNMSQVMQRMSELHTGENKTAESNAPKQKDVQSFISLFTTSWKEVAEKNVILERGLRERIKKLEQSIEGEPSLEIQDRIHSLKQQLDDCVAYYNWVENLVEFFDSGEILNIVPFKEPNLKNHSGGTQT</sequence>